<gene>
    <name evidence="2" type="ORF">Afil01_25070</name>
</gene>
<reference evidence="2" key="1">
    <citation type="submission" date="2023-03" db="EMBL/GenBank/DDBJ databases">
        <title>Actinorhabdospora filicis NBRC 111898.</title>
        <authorList>
            <person name="Ichikawa N."/>
            <person name="Sato H."/>
            <person name="Tonouchi N."/>
        </authorList>
    </citation>
    <scope>NUCLEOTIDE SEQUENCE</scope>
    <source>
        <strain evidence="2">NBRC 111898</strain>
    </source>
</reference>
<dbReference type="InterPro" id="IPR049874">
    <property type="entry name" value="ROK_cs"/>
</dbReference>
<dbReference type="PANTHER" id="PTHR18964:SF173">
    <property type="entry name" value="GLUCOKINASE"/>
    <property type="match status" value="1"/>
</dbReference>
<keyword evidence="3" id="KW-1185">Reference proteome</keyword>
<dbReference type="Gene3D" id="3.30.420.40">
    <property type="match status" value="2"/>
</dbReference>
<dbReference type="PROSITE" id="PS01125">
    <property type="entry name" value="ROK"/>
    <property type="match status" value="1"/>
</dbReference>
<protein>
    <submittedName>
        <fullName evidence="2">Glucokinase</fullName>
    </submittedName>
</protein>
<dbReference type="Pfam" id="PF00480">
    <property type="entry name" value="ROK"/>
    <property type="match status" value="1"/>
</dbReference>
<comment type="similarity">
    <text evidence="1">Belongs to the ROK (NagC/XylR) family.</text>
</comment>
<name>A0A9W6SKR0_9ACTN</name>
<dbReference type="AlphaFoldDB" id="A0A9W6SKR0"/>
<evidence type="ECO:0000256" key="1">
    <source>
        <dbReference type="ARBA" id="ARBA00006479"/>
    </source>
</evidence>
<organism evidence="2 3">
    <name type="scientific">Actinorhabdospora filicis</name>
    <dbReference type="NCBI Taxonomy" id="1785913"/>
    <lineage>
        <taxon>Bacteria</taxon>
        <taxon>Bacillati</taxon>
        <taxon>Actinomycetota</taxon>
        <taxon>Actinomycetes</taxon>
        <taxon>Micromonosporales</taxon>
        <taxon>Micromonosporaceae</taxon>
        <taxon>Actinorhabdospora</taxon>
    </lineage>
</organism>
<accession>A0A9W6SKR0</accession>
<proteinExistence type="inferred from homology"/>
<evidence type="ECO:0000313" key="3">
    <source>
        <dbReference type="Proteomes" id="UP001165079"/>
    </source>
</evidence>
<dbReference type="SUPFAM" id="SSF53067">
    <property type="entry name" value="Actin-like ATPase domain"/>
    <property type="match status" value="1"/>
</dbReference>
<dbReference type="RefSeq" id="WP_285662792.1">
    <property type="nucleotide sequence ID" value="NZ_BSTX01000001.1"/>
</dbReference>
<evidence type="ECO:0000313" key="2">
    <source>
        <dbReference type="EMBL" id="GLZ77700.1"/>
    </source>
</evidence>
<dbReference type="InterPro" id="IPR000600">
    <property type="entry name" value="ROK"/>
</dbReference>
<dbReference type="InterPro" id="IPR043129">
    <property type="entry name" value="ATPase_NBD"/>
</dbReference>
<comment type="caution">
    <text evidence="2">The sequence shown here is derived from an EMBL/GenBank/DDBJ whole genome shotgun (WGS) entry which is preliminary data.</text>
</comment>
<dbReference type="EMBL" id="BSTX01000001">
    <property type="protein sequence ID" value="GLZ77700.1"/>
    <property type="molecule type" value="Genomic_DNA"/>
</dbReference>
<dbReference type="Proteomes" id="UP001165079">
    <property type="component" value="Unassembled WGS sequence"/>
</dbReference>
<sequence length="311" mass="30615">MSGLAIGLDVGGTKISGGVITATGEIVAVLPPVVSPAGDTDATVSALLTAVAALREAHPGVTAVGVGAAGMVDWPEGRIRWAPNNAYRDLPLRALLEKETGLTAVVDNDGNTAGWAEHALNPRSGHLLFVTVGTGVGGGLVLDGRLHRGATGIAGEIGHLPVDPHGTAVCGCGLIGCLESLASGTALGRLGREAALEAPDGLLAALAGPGGVTGRTVADAAAAGDATAIGLYGVIGAWLGIGLAGLVTVLDVDRVVIGGGVADAGEPLLGPVRASFEERVFARAHRTPPVIEPASLGNDAGWIGAALLALE</sequence>
<dbReference type="PANTHER" id="PTHR18964">
    <property type="entry name" value="ROK (REPRESSOR, ORF, KINASE) FAMILY"/>
    <property type="match status" value="1"/>
</dbReference>